<dbReference type="Pfam" id="PF00534">
    <property type="entry name" value="Glycos_transf_1"/>
    <property type="match status" value="1"/>
</dbReference>
<dbReference type="Proteomes" id="UP000216605">
    <property type="component" value="Unassembled WGS sequence"/>
</dbReference>
<feature type="domain" description="Glycosyl transferase family 1" evidence="1">
    <location>
        <begin position="182"/>
        <end position="335"/>
    </location>
</feature>
<evidence type="ECO:0000313" key="4">
    <source>
        <dbReference type="Proteomes" id="UP000216605"/>
    </source>
</evidence>
<organism evidence="3 4">
    <name type="scientific">Flavobacterium cyanobacteriorum</name>
    <dbReference type="NCBI Taxonomy" id="2022802"/>
    <lineage>
        <taxon>Bacteria</taxon>
        <taxon>Pseudomonadati</taxon>
        <taxon>Bacteroidota</taxon>
        <taxon>Flavobacteriia</taxon>
        <taxon>Flavobacteriales</taxon>
        <taxon>Flavobacteriaceae</taxon>
        <taxon>Flavobacterium</taxon>
    </lineage>
</organism>
<dbReference type="Gene3D" id="3.40.50.2000">
    <property type="entry name" value="Glycogen Phosphorylase B"/>
    <property type="match status" value="2"/>
</dbReference>
<dbReference type="Pfam" id="PF13439">
    <property type="entry name" value="Glyco_transf_4"/>
    <property type="match status" value="1"/>
</dbReference>
<dbReference type="CDD" id="cd03820">
    <property type="entry name" value="GT4_AmsD-like"/>
    <property type="match status" value="1"/>
</dbReference>
<evidence type="ECO:0000313" key="3">
    <source>
        <dbReference type="EMBL" id="OYQ33027.1"/>
    </source>
</evidence>
<proteinExistence type="predicted"/>
<comment type="caution">
    <text evidence="3">The sequence shown here is derived from an EMBL/GenBank/DDBJ whole genome shotgun (WGS) entry which is preliminary data.</text>
</comment>
<evidence type="ECO:0008006" key="5">
    <source>
        <dbReference type="Google" id="ProtNLM"/>
    </source>
</evidence>
<dbReference type="InterPro" id="IPR001296">
    <property type="entry name" value="Glyco_trans_1"/>
</dbReference>
<reference evidence="3 4" key="1">
    <citation type="submission" date="2017-07" db="EMBL/GenBank/DDBJ databases">
        <title>Flavobacterium cyanobacteriorum sp. nov., isolated from cyanobacterial aggregates in a eutrophic lake.</title>
        <authorList>
            <person name="Cai H."/>
        </authorList>
    </citation>
    <scope>NUCLEOTIDE SEQUENCE [LARGE SCALE GENOMIC DNA]</scope>
    <source>
        <strain evidence="3 4">TH021</strain>
    </source>
</reference>
<evidence type="ECO:0000259" key="1">
    <source>
        <dbReference type="Pfam" id="PF00534"/>
    </source>
</evidence>
<dbReference type="AlphaFoldDB" id="A0A255YUW9"/>
<dbReference type="PANTHER" id="PTHR12526">
    <property type="entry name" value="GLYCOSYLTRANSFERASE"/>
    <property type="match status" value="1"/>
</dbReference>
<dbReference type="PANTHER" id="PTHR12526:SF630">
    <property type="entry name" value="GLYCOSYLTRANSFERASE"/>
    <property type="match status" value="1"/>
</dbReference>
<sequence length="360" mass="40898">MKLLYITTTINGAGGLQRVLVDKANTFASMGYEVAVLCTNPSSEPSLYPLLPQVGLAIIRPKKGLNYFFSYKKLLLKHIKAFRPDILIMCDNGIKSFLLPYFTPRRYKLVYEMHGSKNIWLAFIRPYFLRAMLYRFMDVSVSRYDRLVVLSPSARKEWNCSNADIIPNYLWFNETGKSSLMAKKAIAVGRHVPEKGYDRLLLAWKSVTEKYPEWVLEIYGEENPDYDLREMANRLGISNHVVFHEPRPDIHKAYITASVCLVASYSEGFGMVLLEAMACGVPCVAFDCPVGPADIIVDRQNGLLVPEGNLELYIKAVLEIIENENLRHYLGSKASEIKDRYSKAASVARWNKLFTSLAGR</sequence>
<name>A0A255YUW9_9FLAO</name>
<dbReference type="RefSeq" id="WP_094416620.1">
    <property type="nucleotide sequence ID" value="NZ_NOXV01000302.1"/>
</dbReference>
<evidence type="ECO:0000259" key="2">
    <source>
        <dbReference type="Pfam" id="PF13439"/>
    </source>
</evidence>
<accession>A0A255YUW9</accession>
<dbReference type="EMBL" id="NOXV01000302">
    <property type="protein sequence ID" value="OYQ33027.1"/>
    <property type="molecule type" value="Genomic_DNA"/>
</dbReference>
<dbReference type="OrthoDB" id="9811239at2"/>
<protein>
    <recommendedName>
        <fullName evidence="5">Group 1 glycosyl transferase</fullName>
    </recommendedName>
</protein>
<gene>
    <name evidence="3" type="ORF">CHU92_13995</name>
</gene>
<dbReference type="GO" id="GO:0016757">
    <property type="term" value="F:glycosyltransferase activity"/>
    <property type="evidence" value="ECO:0007669"/>
    <property type="project" value="InterPro"/>
</dbReference>
<dbReference type="InterPro" id="IPR028098">
    <property type="entry name" value="Glyco_trans_4-like_N"/>
</dbReference>
<dbReference type="SUPFAM" id="SSF53756">
    <property type="entry name" value="UDP-Glycosyltransferase/glycogen phosphorylase"/>
    <property type="match status" value="1"/>
</dbReference>
<keyword evidence="4" id="KW-1185">Reference proteome</keyword>
<feature type="domain" description="Glycosyltransferase subfamily 4-like N-terminal" evidence="2">
    <location>
        <begin position="14"/>
        <end position="159"/>
    </location>
</feature>